<feature type="transmembrane region" description="Helical" evidence="1">
    <location>
        <begin position="233"/>
        <end position="249"/>
    </location>
</feature>
<keyword evidence="1" id="KW-0812">Transmembrane</keyword>
<keyword evidence="1" id="KW-1133">Transmembrane helix</keyword>
<evidence type="ECO:0008006" key="4">
    <source>
        <dbReference type="Google" id="ProtNLM"/>
    </source>
</evidence>
<feature type="transmembrane region" description="Helical" evidence="1">
    <location>
        <begin position="7"/>
        <end position="26"/>
    </location>
</feature>
<feature type="transmembrane region" description="Helical" evidence="1">
    <location>
        <begin position="290"/>
        <end position="309"/>
    </location>
</feature>
<evidence type="ECO:0000256" key="1">
    <source>
        <dbReference type="SAM" id="Phobius"/>
    </source>
</evidence>
<protein>
    <recommendedName>
        <fullName evidence="4">Glycosyltransferase RgtA/B/C/D-like domain-containing protein</fullName>
    </recommendedName>
</protein>
<dbReference type="Pfam" id="PF26314">
    <property type="entry name" value="MptA_B_family"/>
    <property type="match status" value="1"/>
</dbReference>
<feature type="transmembrane region" description="Helical" evidence="1">
    <location>
        <begin position="316"/>
        <end position="346"/>
    </location>
</feature>
<dbReference type="EMBL" id="MFJR01000007">
    <property type="protein sequence ID" value="OGG26655.1"/>
    <property type="molecule type" value="Genomic_DNA"/>
</dbReference>
<dbReference type="AlphaFoldDB" id="A0A1F6APP1"/>
<accession>A0A1F6APP1</accession>
<proteinExistence type="predicted"/>
<reference evidence="2 3" key="1">
    <citation type="journal article" date="2016" name="Nat. Commun.">
        <title>Thousands of microbial genomes shed light on interconnected biogeochemical processes in an aquifer system.</title>
        <authorList>
            <person name="Anantharaman K."/>
            <person name="Brown C.T."/>
            <person name="Hug L.A."/>
            <person name="Sharon I."/>
            <person name="Castelle C.J."/>
            <person name="Probst A.J."/>
            <person name="Thomas B.C."/>
            <person name="Singh A."/>
            <person name="Wilkins M.J."/>
            <person name="Karaoz U."/>
            <person name="Brodie E.L."/>
            <person name="Williams K.H."/>
            <person name="Hubbard S.S."/>
            <person name="Banfield J.F."/>
        </authorList>
    </citation>
    <scope>NUCLEOTIDE SEQUENCE [LARGE SCALE GENOMIC DNA]</scope>
</reference>
<feature type="transmembrane region" description="Helical" evidence="1">
    <location>
        <begin position="174"/>
        <end position="197"/>
    </location>
</feature>
<feature type="transmembrane region" description="Helical" evidence="1">
    <location>
        <begin position="366"/>
        <end position="385"/>
    </location>
</feature>
<name>A0A1F6APP1_9BACT</name>
<feature type="transmembrane region" description="Helical" evidence="1">
    <location>
        <begin position="256"/>
        <end position="278"/>
    </location>
</feature>
<evidence type="ECO:0000313" key="2">
    <source>
        <dbReference type="EMBL" id="OGG26655.1"/>
    </source>
</evidence>
<comment type="caution">
    <text evidence="2">The sequence shown here is derived from an EMBL/GenBank/DDBJ whole genome shotgun (WGS) entry which is preliminary data.</text>
</comment>
<gene>
    <name evidence="2" type="ORF">A2960_00590</name>
</gene>
<evidence type="ECO:0000313" key="3">
    <source>
        <dbReference type="Proteomes" id="UP000176609"/>
    </source>
</evidence>
<feature type="transmembrane region" description="Helical" evidence="1">
    <location>
        <begin position="57"/>
        <end position="77"/>
    </location>
</feature>
<feature type="transmembrane region" description="Helical" evidence="1">
    <location>
        <begin position="89"/>
        <end position="108"/>
    </location>
</feature>
<dbReference type="Proteomes" id="UP000176609">
    <property type="component" value="Unassembled WGS sequence"/>
</dbReference>
<sequence length="393" mass="46375">MDSKKFLLISLLVSGVLFLFSIYTYTQIDLNLTLSSNIYYQDIQKTLIYLGYFNRSLSTLIFLIFIIALFVIYFILIRLVNQEELTRNQIICLVMITVCFLIFAYPAFSHDIFNYMFDARIITKYHLNPYLYKALDFPDDLWIRFMHWTHRTYPYGPVWLIITLPLSILGSGKFVLTLLLYKLAFAFFHLGNIFIIYKLLSRLKAKNTFSGVVFYAFNPLVIIESLVSPHNEVMMLFFLLLSLYLFYTQKNYIKGAICLFLSIGIKFLTIILMPYFIWKKFILKEKSANFNLMYIYLLLALVIFFETLYREPYPWYFIILIGTGSLILQMKYVYGISTVISLAAILRYAPYLYTGSYTDWVVLMQNILFITGLTFFLCFVILDIIRLKIKKSL</sequence>
<organism evidence="2 3">
    <name type="scientific">Candidatus Gottesmanbacteria bacterium RIFCSPLOWO2_01_FULL_39_12b</name>
    <dbReference type="NCBI Taxonomy" id="1798388"/>
    <lineage>
        <taxon>Bacteria</taxon>
        <taxon>Candidatus Gottesmaniibacteriota</taxon>
    </lineage>
</organism>
<keyword evidence="1" id="KW-0472">Membrane</keyword>
<feature type="transmembrane region" description="Helical" evidence="1">
    <location>
        <begin position="209"/>
        <end position="227"/>
    </location>
</feature>